<reference evidence="2 3" key="1">
    <citation type="submission" date="2023-05" db="EMBL/GenBank/DDBJ databases">
        <title>YMD87, complete Genome.</title>
        <authorList>
            <person name="Zhang J."/>
            <person name="Xu X."/>
        </authorList>
    </citation>
    <scope>NUCLEOTIDE SEQUENCE [LARGE SCALE GENOMIC DNA]</scope>
    <source>
        <strain evidence="2 3">YMD87</strain>
    </source>
</reference>
<protein>
    <submittedName>
        <fullName evidence="2">DUF6455 family protein</fullName>
    </submittedName>
</protein>
<evidence type="ECO:0000313" key="2">
    <source>
        <dbReference type="EMBL" id="WGW05119.1"/>
    </source>
</evidence>
<dbReference type="RefSeq" id="WP_282301752.1">
    <property type="nucleotide sequence ID" value="NZ_CP124616.1"/>
</dbReference>
<sequence length="87" mass="9803">MQSRETLKRHAGLVDRMAQAQGLDIEEQMLRGNLSMTELEDAVLRCTGCDQPCTCESWLASRSAPVDVPPEYCRNTEMFADLRKAAR</sequence>
<evidence type="ECO:0000313" key="3">
    <source>
        <dbReference type="Proteomes" id="UP001241605"/>
    </source>
</evidence>
<name>A0ABY8QKH3_9RHOB</name>
<gene>
    <name evidence="2" type="ORF">QF118_06130</name>
</gene>
<proteinExistence type="predicted"/>
<dbReference type="Proteomes" id="UP001241605">
    <property type="component" value="Chromosome"/>
</dbReference>
<dbReference type="InterPro" id="IPR045601">
    <property type="entry name" value="DUF6455"/>
</dbReference>
<evidence type="ECO:0000259" key="1">
    <source>
        <dbReference type="Pfam" id="PF20056"/>
    </source>
</evidence>
<accession>A0ABY8QKH3</accession>
<organism evidence="2 3">
    <name type="scientific">Tropicibacter oceani</name>
    <dbReference type="NCBI Taxonomy" id="3058420"/>
    <lineage>
        <taxon>Bacteria</taxon>
        <taxon>Pseudomonadati</taxon>
        <taxon>Pseudomonadota</taxon>
        <taxon>Alphaproteobacteria</taxon>
        <taxon>Rhodobacterales</taxon>
        <taxon>Roseobacteraceae</taxon>
        <taxon>Tropicibacter</taxon>
    </lineage>
</organism>
<feature type="domain" description="DUF6455" evidence="1">
    <location>
        <begin position="1"/>
        <end position="84"/>
    </location>
</feature>
<dbReference type="Pfam" id="PF20056">
    <property type="entry name" value="DUF6455"/>
    <property type="match status" value="1"/>
</dbReference>
<dbReference type="EMBL" id="CP124616">
    <property type="protein sequence ID" value="WGW05119.1"/>
    <property type="molecule type" value="Genomic_DNA"/>
</dbReference>
<keyword evidence="3" id="KW-1185">Reference proteome</keyword>